<evidence type="ECO:0000256" key="1">
    <source>
        <dbReference type="ARBA" id="ARBA00004141"/>
    </source>
</evidence>
<evidence type="ECO:0000256" key="7">
    <source>
        <dbReference type="SAM" id="MobiDB-lite"/>
    </source>
</evidence>
<organism evidence="10 11">
    <name type="scientific">Rhypophila decipiens</name>
    <dbReference type="NCBI Taxonomy" id="261697"/>
    <lineage>
        <taxon>Eukaryota</taxon>
        <taxon>Fungi</taxon>
        <taxon>Dikarya</taxon>
        <taxon>Ascomycota</taxon>
        <taxon>Pezizomycotina</taxon>
        <taxon>Sordariomycetes</taxon>
        <taxon>Sordariomycetidae</taxon>
        <taxon>Sordariales</taxon>
        <taxon>Naviculisporaceae</taxon>
        <taxon>Rhypophila</taxon>
    </lineage>
</organism>
<keyword evidence="5 8" id="KW-1133">Transmembrane helix</keyword>
<feature type="transmembrane region" description="Helical" evidence="8">
    <location>
        <begin position="316"/>
        <end position="337"/>
    </location>
</feature>
<dbReference type="InterPro" id="IPR036259">
    <property type="entry name" value="MFS_trans_sf"/>
</dbReference>
<keyword evidence="11" id="KW-1185">Reference proteome</keyword>
<evidence type="ECO:0000256" key="3">
    <source>
        <dbReference type="ARBA" id="ARBA00022448"/>
    </source>
</evidence>
<keyword evidence="3" id="KW-0813">Transport</keyword>
<dbReference type="Proteomes" id="UP001301769">
    <property type="component" value="Unassembled WGS sequence"/>
</dbReference>
<dbReference type="Pfam" id="PF07690">
    <property type="entry name" value="MFS_1"/>
    <property type="match status" value="1"/>
</dbReference>
<reference evidence="10" key="1">
    <citation type="journal article" date="2023" name="Mol. Phylogenet. Evol.">
        <title>Genome-scale phylogeny and comparative genomics of the fungal order Sordariales.</title>
        <authorList>
            <person name="Hensen N."/>
            <person name="Bonometti L."/>
            <person name="Westerberg I."/>
            <person name="Brannstrom I.O."/>
            <person name="Guillou S."/>
            <person name="Cros-Aarteil S."/>
            <person name="Calhoun S."/>
            <person name="Haridas S."/>
            <person name="Kuo A."/>
            <person name="Mondo S."/>
            <person name="Pangilinan J."/>
            <person name="Riley R."/>
            <person name="LaButti K."/>
            <person name="Andreopoulos B."/>
            <person name="Lipzen A."/>
            <person name="Chen C."/>
            <person name="Yan M."/>
            <person name="Daum C."/>
            <person name="Ng V."/>
            <person name="Clum A."/>
            <person name="Steindorff A."/>
            <person name="Ohm R.A."/>
            <person name="Martin F."/>
            <person name="Silar P."/>
            <person name="Natvig D.O."/>
            <person name="Lalanne C."/>
            <person name="Gautier V."/>
            <person name="Ament-Velasquez S.L."/>
            <person name="Kruys A."/>
            <person name="Hutchinson M.I."/>
            <person name="Powell A.J."/>
            <person name="Barry K."/>
            <person name="Miller A.N."/>
            <person name="Grigoriev I.V."/>
            <person name="Debuchy R."/>
            <person name="Gladieux P."/>
            <person name="Hiltunen Thoren M."/>
            <person name="Johannesson H."/>
        </authorList>
    </citation>
    <scope>NUCLEOTIDE SEQUENCE</scope>
    <source>
        <strain evidence="10">PSN293</strain>
    </source>
</reference>
<feature type="transmembrane region" description="Helical" evidence="8">
    <location>
        <begin position="146"/>
        <end position="169"/>
    </location>
</feature>
<name>A0AAN7B874_9PEZI</name>
<feature type="transmembrane region" description="Helical" evidence="8">
    <location>
        <begin position="349"/>
        <end position="373"/>
    </location>
</feature>
<feature type="transmembrane region" description="Helical" evidence="8">
    <location>
        <begin position="120"/>
        <end position="140"/>
    </location>
</feature>
<evidence type="ECO:0000256" key="8">
    <source>
        <dbReference type="SAM" id="Phobius"/>
    </source>
</evidence>
<feature type="transmembrane region" description="Helical" evidence="8">
    <location>
        <begin position="291"/>
        <end position="309"/>
    </location>
</feature>
<evidence type="ECO:0000256" key="6">
    <source>
        <dbReference type="ARBA" id="ARBA00023136"/>
    </source>
</evidence>
<feature type="transmembrane region" description="Helical" evidence="8">
    <location>
        <begin position="92"/>
        <end position="113"/>
    </location>
</feature>
<dbReference type="InterPro" id="IPR020846">
    <property type="entry name" value="MFS_dom"/>
</dbReference>
<dbReference type="SUPFAM" id="SSF103473">
    <property type="entry name" value="MFS general substrate transporter"/>
    <property type="match status" value="1"/>
</dbReference>
<dbReference type="GO" id="GO:0016020">
    <property type="term" value="C:membrane"/>
    <property type="evidence" value="ECO:0007669"/>
    <property type="project" value="UniProtKB-SubCell"/>
</dbReference>
<dbReference type="GO" id="GO:0022857">
    <property type="term" value="F:transmembrane transporter activity"/>
    <property type="evidence" value="ECO:0007669"/>
    <property type="project" value="InterPro"/>
</dbReference>
<dbReference type="PANTHER" id="PTHR11360">
    <property type="entry name" value="MONOCARBOXYLATE TRANSPORTER"/>
    <property type="match status" value="1"/>
</dbReference>
<evidence type="ECO:0000313" key="10">
    <source>
        <dbReference type="EMBL" id="KAK4213924.1"/>
    </source>
</evidence>
<comment type="subcellular location">
    <subcellularLocation>
        <location evidence="1">Membrane</location>
        <topology evidence="1">Multi-pass membrane protein</topology>
    </subcellularLocation>
</comment>
<evidence type="ECO:0000256" key="2">
    <source>
        <dbReference type="ARBA" id="ARBA00006727"/>
    </source>
</evidence>
<gene>
    <name evidence="10" type="ORF">QBC37DRAFT_473003</name>
</gene>
<dbReference type="PANTHER" id="PTHR11360:SF224">
    <property type="entry name" value="MAJOR FACILITATOR SUPERFAMILY (MFS) PROFILE DOMAIN-CONTAINING PROTEIN-RELATED"/>
    <property type="match status" value="1"/>
</dbReference>
<evidence type="ECO:0000256" key="5">
    <source>
        <dbReference type="ARBA" id="ARBA00022989"/>
    </source>
</evidence>
<proteinExistence type="inferred from homology"/>
<dbReference type="PROSITE" id="PS50850">
    <property type="entry name" value="MFS"/>
    <property type="match status" value="1"/>
</dbReference>
<dbReference type="InterPro" id="IPR011701">
    <property type="entry name" value="MFS"/>
</dbReference>
<dbReference type="AlphaFoldDB" id="A0AAN7B874"/>
<comment type="caution">
    <text evidence="10">The sequence shown here is derived from an EMBL/GenBank/DDBJ whole genome shotgun (WGS) entry which is preliminary data.</text>
</comment>
<keyword evidence="4 8" id="KW-0812">Transmembrane</keyword>
<protein>
    <submittedName>
        <fullName evidence="10">MFS general substrate transporter</fullName>
    </submittedName>
</protein>
<feature type="region of interest" description="Disordered" evidence="7">
    <location>
        <begin position="1"/>
        <end position="46"/>
    </location>
</feature>
<feature type="transmembrane region" description="Helical" evidence="8">
    <location>
        <begin position="417"/>
        <end position="435"/>
    </location>
</feature>
<comment type="similarity">
    <text evidence="2">Belongs to the major facilitator superfamily. Monocarboxylate porter (TC 2.A.1.13) family.</text>
</comment>
<keyword evidence="6 8" id="KW-0472">Membrane</keyword>
<feature type="transmembrane region" description="Helical" evidence="8">
    <location>
        <begin position="54"/>
        <end position="72"/>
    </location>
</feature>
<sequence length="446" mass="47776">MFMTSLSSHSVSMTDRKQGASSPSISEVKPQSQAQESPDNDGNPSQIPDGGKQAWLVVLGAWCVSFCSYGWINSIGTFQEYYQSGPLKEYSASQISWIPSLQIFFMSFVGPVIGRVYDRYGLRWLMVVGSVMHVFGLMMASLSSKYYQFMLSQGVCSAIGVAICFLSAISVITQWFDKRRGLAFGTLATGSSLGGVVFPIMLSRLIETVGYGWAMRVSAFLILALLGPSGAGGSIRSAQGRRNMLKPFRETQFLLLLVGLFLVPFGLYVPINYMPVASKGAGMTTDMAQNMVAIYNGASAVGRFSSGFISDKAGRYNVFCICCYIAGILILGMWVPVSEALPNAAAVSIAFAAMFGIFSGGYISLMASLVAAISPLEEIGYRNGITFFFSAIGGLTTNPIAGAILEAGGGNWVGLKTFAGVFMIAGTTFTLAVRIHRVGWGLTKVF</sequence>
<feature type="transmembrane region" description="Helical" evidence="8">
    <location>
        <begin position="181"/>
        <end position="201"/>
    </location>
</feature>
<evidence type="ECO:0000256" key="4">
    <source>
        <dbReference type="ARBA" id="ARBA00022692"/>
    </source>
</evidence>
<dbReference type="Gene3D" id="1.20.1250.20">
    <property type="entry name" value="MFS general substrate transporter like domains"/>
    <property type="match status" value="2"/>
</dbReference>
<dbReference type="EMBL" id="MU858102">
    <property type="protein sequence ID" value="KAK4213924.1"/>
    <property type="molecule type" value="Genomic_DNA"/>
</dbReference>
<dbReference type="CDD" id="cd17352">
    <property type="entry name" value="MFS_MCT_SLC16"/>
    <property type="match status" value="1"/>
</dbReference>
<feature type="transmembrane region" description="Helical" evidence="8">
    <location>
        <begin position="213"/>
        <end position="232"/>
    </location>
</feature>
<evidence type="ECO:0000313" key="11">
    <source>
        <dbReference type="Proteomes" id="UP001301769"/>
    </source>
</evidence>
<feature type="transmembrane region" description="Helical" evidence="8">
    <location>
        <begin position="385"/>
        <end position="405"/>
    </location>
</feature>
<accession>A0AAN7B874</accession>
<feature type="domain" description="Major facilitator superfamily (MFS) profile" evidence="9">
    <location>
        <begin position="252"/>
        <end position="446"/>
    </location>
</feature>
<reference evidence="10" key="2">
    <citation type="submission" date="2023-05" db="EMBL/GenBank/DDBJ databases">
        <authorList>
            <consortium name="Lawrence Berkeley National Laboratory"/>
            <person name="Steindorff A."/>
            <person name="Hensen N."/>
            <person name="Bonometti L."/>
            <person name="Westerberg I."/>
            <person name="Brannstrom I.O."/>
            <person name="Guillou S."/>
            <person name="Cros-Aarteil S."/>
            <person name="Calhoun S."/>
            <person name="Haridas S."/>
            <person name="Kuo A."/>
            <person name="Mondo S."/>
            <person name="Pangilinan J."/>
            <person name="Riley R."/>
            <person name="Labutti K."/>
            <person name="Andreopoulos B."/>
            <person name="Lipzen A."/>
            <person name="Chen C."/>
            <person name="Yanf M."/>
            <person name="Daum C."/>
            <person name="Ng V."/>
            <person name="Clum A."/>
            <person name="Ohm R."/>
            <person name="Martin F."/>
            <person name="Silar P."/>
            <person name="Natvig D."/>
            <person name="Lalanne C."/>
            <person name="Gautier V."/>
            <person name="Ament-Velasquez S.L."/>
            <person name="Kruys A."/>
            <person name="Hutchinson M.I."/>
            <person name="Powell A.J."/>
            <person name="Barry K."/>
            <person name="Miller A.N."/>
            <person name="Grigoriev I.V."/>
            <person name="Debuchy R."/>
            <person name="Gladieux P."/>
            <person name="Thoren M.H."/>
            <person name="Johannesson H."/>
        </authorList>
    </citation>
    <scope>NUCLEOTIDE SEQUENCE</scope>
    <source>
        <strain evidence="10">PSN293</strain>
    </source>
</reference>
<dbReference type="InterPro" id="IPR050327">
    <property type="entry name" value="Proton-linked_MCT"/>
</dbReference>
<evidence type="ECO:0000259" key="9">
    <source>
        <dbReference type="PROSITE" id="PS50850"/>
    </source>
</evidence>
<feature type="transmembrane region" description="Helical" evidence="8">
    <location>
        <begin position="253"/>
        <end position="271"/>
    </location>
</feature>